<dbReference type="GO" id="GO:0046427">
    <property type="term" value="P:positive regulation of receptor signaling pathway via JAK-STAT"/>
    <property type="evidence" value="ECO:0007669"/>
    <property type="project" value="TreeGrafter"/>
</dbReference>
<feature type="signal peptide" evidence="3">
    <location>
        <begin position="1"/>
        <end position="18"/>
    </location>
</feature>
<accession>A0AA88P842</accession>
<sequence length="384" mass="43681">MAGVLWMLIVVFCPLVMSESGDDDWSDKEVTCTSTLTINQSNLTCSLSDEPFEEVKFIKLCKMQGEGSTNDCKNAIPGRQNFTFKDLIVTAQYELHLRDVVIEKNIVLSKIVKIPAPKINRATYMEGTEEVSIGFEHSHEYVKSPQFQVEIWGDKLADKPIHTIIEFRNFTISRDRFGEDGVYYTRVRAKPAGFFNGTWSEWSSNASFTINSSSVTTTENNFDLPKVGYIITSLGILILIISLGTLRWKTQIKDYITPNIPHPKATLAQMHRGLPFTFSPEIFSDVFIHRVDYVDEKPSAPELQDDLDEHRYSQASSSRASVSEMDMKADECLPREQSHLKIRLLEESDLSKDNENCSSQSVRAPQRERKDEAYVTMSSLFKTQ</sequence>
<keyword evidence="3" id="KW-0732">Signal</keyword>
<comment type="caution">
    <text evidence="4">The sequence shown here is derived from an EMBL/GenBank/DDBJ whole genome shotgun (WGS) entry which is preliminary data.</text>
</comment>
<keyword evidence="5" id="KW-1185">Reference proteome</keyword>
<reference evidence="4" key="1">
    <citation type="submission" date="2023-08" db="EMBL/GenBank/DDBJ databases">
        <title>Chromosome-level Genome Assembly of mud carp (Cirrhinus molitorella).</title>
        <authorList>
            <person name="Liu H."/>
        </authorList>
    </citation>
    <scope>NUCLEOTIDE SEQUENCE</scope>
    <source>
        <strain evidence="4">Prfri</strain>
        <tissue evidence="4">Muscle</tissue>
    </source>
</reference>
<feature type="region of interest" description="Disordered" evidence="1">
    <location>
        <begin position="349"/>
        <end position="384"/>
    </location>
</feature>
<evidence type="ECO:0000313" key="4">
    <source>
        <dbReference type="EMBL" id="KAK2872681.1"/>
    </source>
</evidence>
<dbReference type="PANTHER" id="PTHR23037">
    <property type="entry name" value="CYTOKINE RECEPTOR"/>
    <property type="match status" value="1"/>
</dbReference>
<organism evidence="4 5">
    <name type="scientific">Cirrhinus molitorella</name>
    <name type="common">mud carp</name>
    <dbReference type="NCBI Taxonomy" id="172907"/>
    <lineage>
        <taxon>Eukaryota</taxon>
        <taxon>Metazoa</taxon>
        <taxon>Chordata</taxon>
        <taxon>Craniata</taxon>
        <taxon>Vertebrata</taxon>
        <taxon>Euteleostomi</taxon>
        <taxon>Actinopterygii</taxon>
        <taxon>Neopterygii</taxon>
        <taxon>Teleostei</taxon>
        <taxon>Ostariophysi</taxon>
        <taxon>Cypriniformes</taxon>
        <taxon>Cyprinidae</taxon>
        <taxon>Labeoninae</taxon>
        <taxon>Labeonini</taxon>
        <taxon>Cirrhinus</taxon>
    </lineage>
</organism>
<dbReference type="AlphaFoldDB" id="A0AA88P842"/>
<dbReference type="Proteomes" id="UP001187343">
    <property type="component" value="Unassembled WGS sequence"/>
</dbReference>
<dbReference type="Gene3D" id="2.60.40.10">
    <property type="entry name" value="Immunoglobulins"/>
    <property type="match status" value="1"/>
</dbReference>
<proteinExistence type="predicted"/>
<feature type="transmembrane region" description="Helical" evidence="2">
    <location>
        <begin position="227"/>
        <end position="246"/>
    </location>
</feature>
<dbReference type="PANTHER" id="PTHR23037:SF27">
    <property type="entry name" value="INTERLEUKIN-7 RECEPTOR SUBUNIT ALPHA"/>
    <property type="match status" value="1"/>
</dbReference>
<dbReference type="GO" id="GO:0030097">
    <property type="term" value="P:hemopoiesis"/>
    <property type="evidence" value="ECO:0007669"/>
    <property type="project" value="TreeGrafter"/>
</dbReference>
<dbReference type="InterPro" id="IPR013783">
    <property type="entry name" value="Ig-like_fold"/>
</dbReference>
<evidence type="ECO:0008006" key="6">
    <source>
        <dbReference type="Google" id="ProtNLM"/>
    </source>
</evidence>
<keyword evidence="2" id="KW-1133">Transmembrane helix</keyword>
<keyword evidence="2" id="KW-0472">Membrane</keyword>
<keyword evidence="2" id="KW-0812">Transmembrane</keyword>
<gene>
    <name evidence="4" type="ORF">Q8A67_022578</name>
</gene>
<dbReference type="InterPro" id="IPR003531">
    <property type="entry name" value="Hempt_rcpt_S_F1_CS"/>
</dbReference>
<name>A0AA88P842_9TELE</name>
<evidence type="ECO:0000256" key="1">
    <source>
        <dbReference type="SAM" id="MobiDB-lite"/>
    </source>
</evidence>
<feature type="chain" id="PRO_5041690569" description="Interleukin-7 receptor subunit alpha" evidence="3">
    <location>
        <begin position="19"/>
        <end position="384"/>
    </location>
</feature>
<evidence type="ECO:0000256" key="2">
    <source>
        <dbReference type="SAM" id="Phobius"/>
    </source>
</evidence>
<dbReference type="GO" id="GO:0009897">
    <property type="term" value="C:external side of plasma membrane"/>
    <property type="evidence" value="ECO:0007669"/>
    <property type="project" value="TreeGrafter"/>
</dbReference>
<protein>
    <recommendedName>
        <fullName evidence="6">Interleukin-7 receptor subunit alpha</fullName>
    </recommendedName>
</protein>
<evidence type="ECO:0000256" key="3">
    <source>
        <dbReference type="SAM" id="SignalP"/>
    </source>
</evidence>
<evidence type="ECO:0000313" key="5">
    <source>
        <dbReference type="Proteomes" id="UP001187343"/>
    </source>
</evidence>
<dbReference type="GO" id="GO:0004896">
    <property type="term" value="F:cytokine receptor activity"/>
    <property type="evidence" value="ECO:0007669"/>
    <property type="project" value="InterPro"/>
</dbReference>
<dbReference type="EMBL" id="JAUYZG010000022">
    <property type="protein sequence ID" value="KAK2872681.1"/>
    <property type="molecule type" value="Genomic_DNA"/>
</dbReference>
<dbReference type="PROSITE" id="PS01355">
    <property type="entry name" value="HEMATOPO_REC_S_F1"/>
    <property type="match status" value="1"/>
</dbReference>